<dbReference type="InterPro" id="IPR051584">
    <property type="entry name" value="GPCR-associated_LMBR1"/>
</dbReference>
<feature type="region of interest" description="Disordered" evidence="6">
    <location>
        <begin position="601"/>
        <end position="706"/>
    </location>
</feature>
<keyword evidence="4 7" id="KW-1133">Transmembrane helix</keyword>
<keyword evidence="8" id="KW-0675">Receptor</keyword>
<evidence type="ECO:0000256" key="6">
    <source>
        <dbReference type="SAM" id="MobiDB-lite"/>
    </source>
</evidence>
<evidence type="ECO:0000256" key="3">
    <source>
        <dbReference type="ARBA" id="ARBA00022692"/>
    </source>
</evidence>
<evidence type="ECO:0000313" key="9">
    <source>
        <dbReference type="Proteomes" id="UP000887159"/>
    </source>
</evidence>
<dbReference type="PANTHER" id="PTHR21355">
    <property type="entry name" value="G-PROTEIN COUPLED RECEPTOR-ASSOCIATED PROTEIN LMBRD2"/>
    <property type="match status" value="1"/>
</dbReference>
<dbReference type="Proteomes" id="UP000887159">
    <property type="component" value="Unassembled WGS sequence"/>
</dbReference>
<comment type="similarity">
    <text evidence="2">Belongs to the LIMR family.</text>
</comment>
<keyword evidence="3 7" id="KW-0812">Transmembrane</keyword>
<accession>A0A8X6W5L1</accession>
<feature type="compositionally biased region" description="Low complexity" evidence="6">
    <location>
        <begin position="619"/>
        <end position="629"/>
    </location>
</feature>
<organism evidence="8 9">
    <name type="scientific">Trichonephila clavipes</name>
    <name type="common">Golden silk orbweaver</name>
    <name type="synonym">Nephila clavipes</name>
    <dbReference type="NCBI Taxonomy" id="2585209"/>
    <lineage>
        <taxon>Eukaryota</taxon>
        <taxon>Metazoa</taxon>
        <taxon>Ecdysozoa</taxon>
        <taxon>Arthropoda</taxon>
        <taxon>Chelicerata</taxon>
        <taxon>Arachnida</taxon>
        <taxon>Araneae</taxon>
        <taxon>Araneomorphae</taxon>
        <taxon>Entelegynae</taxon>
        <taxon>Araneoidea</taxon>
        <taxon>Nephilidae</taxon>
        <taxon>Trichonephila</taxon>
    </lineage>
</organism>
<feature type="transmembrane region" description="Helical" evidence="7">
    <location>
        <begin position="6"/>
        <end position="21"/>
    </location>
</feature>
<feature type="compositionally biased region" description="Basic and acidic residues" evidence="6">
    <location>
        <begin position="644"/>
        <end position="679"/>
    </location>
</feature>
<comment type="subcellular location">
    <subcellularLocation>
        <location evidence="1">Membrane</location>
        <topology evidence="1">Multi-pass membrane protein</topology>
    </subcellularLocation>
</comment>
<gene>
    <name evidence="8" type="primary">lmbrd2</name>
    <name evidence="8" type="ORF">TNCV_3440671</name>
</gene>
<feature type="transmembrane region" description="Helical" evidence="7">
    <location>
        <begin position="548"/>
        <end position="567"/>
    </location>
</feature>
<evidence type="ECO:0000256" key="7">
    <source>
        <dbReference type="SAM" id="Phobius"/>
    </source>
</evidence>
<feature type="transmembrane region" description="Helical" evidence="7">
    <location>
        <begin position="213"/>
        <end position="231"/>
    </location>
</feature>
<feature type="compositionally biased region" description="Basic and acidic residues" evidence="6">
    <location>
        <begin position="601"/>
        <end position="612"/>
    </location>
</feature>
<sequence length="706" mass="81506">MIVGPFVLEIILTFLVVAYLLQKYGNCRKHHILVTANVFIAWYFAFIIICILPLDVSSTAYRQCLRDNFGSPTSFPLVSPVTPINSSEVSNGTSADPNKSTQNSVEFQAILTPESTCLMPWSYVSDEVLQSLWRVVYWTAQTLTWIVLPMMQSYSTAGDFTISGKLKTALVENAIYYGSYLLIFGTLLIYVVLQPNSNLDGSHLKVICITASNTWGLFLLVLLEGYGLVEIPRRLWNTTKRGYMLNFLYFKASKVSAERCEAEERIDDLMEEITHISNTTPANHPTRSYIDLILEKLPDERKSATQLRRSRDDAHFTIDGISVKGLAKLHKQIIRAIHMYRRTQCQWNMLLEQVFHWEDIVANESNREKMFKTSLKPTRIPLFKSIRTPKIEWYWYCMLRNWVYRTLCVVLSVFSAIVVWSELTFFTQKPTLSLFALFISSARENYNYIAIEVISTATIAYLCVCAYYTVFRIRILNYYYLAPHHQTNEYSLIFCGMLLCRLTPPLCLNFLGLIHLDSHVTKNSNIEETSYTKIMGHMDVIPIISDGFNIYFPILIFFVCLATYFNICSRILHFIGFEQFIGDDEMTSDLIEEGRELVKREKNRRQRLENKELRRRQTTRPGSGTSTRRSGTRDISMASSSPEENSRIELLKDVEPIDYTEERNHSPDDFGRPLHHEEYTGEDGNTYLRSSWSRIGRPPAGIFDDV</sequence>
<dbReference type="EMBL" id="BMAU01021386">
    <property type="protein sequence ID" value="GFY28700.1"/>
    <property type="molecule type" value="Genomic_DNA"/>
</dbReference>
<evidence type="ECO:0000256" key="2">
    <source>
        <dbReference type="ARBA" id="ARBA00010487"/>
    </source>
</evidence>
<evidence type="ECO:0000313" key="8">
    <source>
        <dbReference type="EMBL" id="GFY28700.1"/>
    </source>
</evidence>
<feature type="transmembrane region" description="Helical" evidence="7">
    <location>
        <begin position="174"/>
        <end position="193"/>
    </location>
</feature>
<protein>
    <submittedName>
        <fullName evidence="8">G-protein coupled receptor-associated protein LMBRD2</fullName>
    </submittedName>
</protein>
<evidence type="ECO:0000256" key="5">
    <source>
        <dbReference type="ARBA" id="ARBA00023136"/>
    </source>
</evidence>
<reference evidence="8" key="1">
    <citation type="submission" date="2020-08" db="EMBL/GenBank/DDBJ databases">
        <title>Multicomponent nature underlies the extraordinary mechanical properties of spider dragline silk.</title>
        <authorList>
            <person name="Kono N."/>
            <person name="Nakamura H."/>
            <person name="Mori M."/>
            <person name="Yoshida Y."/>
            <person name="Ohtoshi R."/>
            <person name="Malay A.D."/>
            <person name="Moran D.A.P."/>
            <person name="Tomita M."/>
            <person name="Numata K."/>
            <person name="Arakawa K."/>
        </authorList>
    </citation>
    <scope>NUCLEOTIDE SEQUENCE</scope>
</reference>
<dbReference type="Pfam" id="PF04791">
    <property type="entry name" value="LMBR1"/>
    <property type="match status" value="1"/>
</dbReference>
<dbReference type="PANTHER" id="PTHR21355:SF0">
    <property type="entry name" value="G-PROTEIN COUPLED RECEPTOR-ASSOCIATED PROTEIN LMBRD2"/>
    <property type="match status" value="1"/>
</dbReference>
<keyword evidence="9" id="KW-1185">Reference proteome</keyword>
<dbReference type="GO" id="GO:0016020">
    <property type="term" value="C:membrane"/>
    <property type="evidence" value="ECO:0007669"/>
    <property type="project" value="UniProtKB-SubCell"/>
</dbReference>
<evidence type="ECO:0000256" key="4">
    <source>
        <dbReference type="ARBA" id="ARBA00022989"/>
    </source>
</evidence>
<name>A0A8X6W5L1_TRICX</name>
<comment type="caution">
    <text evidence="8">The sequence shown here is derived from an EMBL/GenBank/DDBJ whole genome shotgun (WGS) entry which is preliminary data.</text>
</comment>
<keyword evidence="5 7" id="KW-0472">Membrane</keyword>
<dbReference type="AlphaFoldDB" id="A0A8X6W5L1"/>
<evidence type="ECO:0000256" key="1">
    <source>
        <dbReference type="ARBA" id="ARBA00004141"/>
    </source>
</evidence>
<proteinExistence type="inferred from homology"/>
<dbReference type="InterPro" id="IPR006876">
    <property type="entry name" value="LMBR1-like_membr_prot"/>
</dbReference>
<feature type="transmembrane region" description="Helical" evidence="7">
    <location>
        <begin position="33"/>
        <end position="54"/>
    </location>
</feature>
<feature type="transmembrane region" description="Helical" evidence="7">
    <location>
        <begin position="402"/>
        <end position="426"/>
    </location>
</feature>
<feature type="transmembrane region" description="Helical" evidence="7">
    <location>
        <begin position="490"/>
        <end position="514"/>
    </location>
</feature>
<feature type="transmembrane region" description="Helical" evidence="7">
    <location>
        <begin position="446"/>
        <end position="470"/>
    </location>
</feature>